<proteinExistence type="inferred from homology"/>
<reference evidence="11 12" key="1">
    <citation type="submission" date="2016-10" db="EMBL/GenBank/DDBJ databases">
        <authorList>
            <person name="de Groot N.N."/>
        </authorList>
    </citation>
    <scope>NUCLEOTIDE SEQUENCE [LARGE SCALE GENOMIC DNA]</scope>
    <source>
        <strain evidence="11 12">DSM 44945</strain>
    </source>
</reference>
<evidence type="ECO:0000313" key="12">
    <source>
        <dbReference type="Proteomes" id="UP000198661"/>
    </source>
</evidence>
<dbReference type="STRING" id="201973.SAMN04488025_101103"/>
<dbReference type="PANTHER" id="PTHR35011:SF2">
    <property type="entry name" value="2,3-DIKETO-L-GULONATE TRAP TRANSPORTER SMALL PERMEASE PROTEIN YIAM"/>
    <property type="match status" value="1"/>
</dbReference>
<feature type="domain" description="Tripartite ATP-independent periplasmic transporters DctQ component" evidence="10">
    <location>
        <begin position="27"/>
        <end position="155"/>
    </location>
</feature>
<evidence type="ECO:0000256" key="4">
    <source>
        <dbReference type="ARBA" id="ARBA00022519"/>
    </source>
</evidence>
<dbReference type="InterPro" id="IPR055348">
    <property type="entry name" value="DctQ"/>
</dbReference>
<evidence type="ECO:0000256" key="6">
    <source>
        <dbReference type="ARBA" id="ARBA00022989"/>
    </source>
</evidence>
<evidence type="ECO:0000256" key="2">
    <source>
        <dbReference type="ARBA" id="ARBA00022448"/>
    </source>
</evidence>
<evidence type="ECO:0000313" key="11">
    <source>
        <dbReference type="EMBL" id="SFF63869.1"/>
    </source>
</evidence>
<accession>A0A1I2KC36</accession>
<evidence type="ECO:0000256" key="7">
    <source>
        <dbReference type="ARBA" id="ARBA00023136"/>
    </source>
</evidence>
<evidence type="ECO:0000256" key="5">
    <source>
        <dbReference type="ARBA" id="ARBA00022692"/>
    </source>
</evidence>
<dbReference type="Proteomes" id="UP000198661">
    <property type="component" value="Unassembled WGS sequence"/>
</dbReference>
<dbReference type="PANTHER" id="PTHR35011">
    <property type="entry name" value="2,3-DIKETO-L-GULONATE TRAP TRANSPORTER SMALL PERMEASE PROTEIN YIAM"/>
    <property type="match status" value="1"/>
</dbReference>
<protein>
    <submittedName>
        <fullName evidence="11">TRAP-type C4-dicarboxylate transport system, small permease component</fullName>
    </submittedName>
</protein>
<evidence type="ECO:0000259" key="10">
    <source>
        <dbReference type="Pfam" id="PF04290"/>
    </source>
</evidence>
<dbReference type="InterPro" id="IPR007387">
    <property type="entry name" value="TRAP_DctQ"/>
</dbReference>
<keyword evidence="5 9" id="KW-0812">Transmembrane</keyword>
<evidence type="ECO:0000256" key="8">
    <source>
        <dbReference type="ARBA" id="ARBA00038436"/>
    </source>
</evidence>
<keyword evidence="7 9" id="KW-0472">Membrane</keyword>
<feature type="transmembrane region" description="Helical" evidence="9">
    <location>
        <begin position="53"/>
        <end position="69"/>
    </location>
</feature>
<keyword evidence="3" id="KW-1003">Cell membrane</keyword>
<keyword evidence="2" id="KW-0813">Transport</keyword>
<feature type="transmembrane region" description="Helical" evidence="9">
    <location>
        <begin position="127"/>
        <end position="152"/>
    </location>
</feature>
<keyword evidence="6 9" id="KW-1133">Transmembrane helix</keyword>
<keyword evidence="12" id="KW-1185">Reference proteome</keyword>
<evidence type="ECO:0000256" key="9">
    <source>
        <dbReference type="SAM" id="Phobius"/>
    </source>
</evidence>
<organism evidence="11 12">
    <name type="scientific">Planifilum fulgidum</name>
    <dbReference type="NCBI Taxonomy" id="201973"/>
    <lineage>
        <taxon>Bacteria</taxon>
        <taxon>Bacillati</taxon>
        <taxon>Bacillota</taxon>
        <taxon>Bacilli</taxon>
        <taxon>Bacillales</taxon>
        <taxon>Thermoactinomycetaceae</taxon>
        <taxon>Planifilum</taxon>
    </lineage>
</organism>
<dbReference type="EMBL" id="FOOK01000001">
    <property type="protein sequence ID" value="SFF63869.1"/>
    <property type="molecule type" value="Genomic_DNA"/>
</dbReference>
<feature type="transmembrane region" description="Helical" evidence="9">
    <location>
        <begin position="90"/>
        <end position="107"/>
    </location>
</feature>
<sequence length="174" mass="19470">MKRLMERTGRWFEGLLNLLIALSLAGMSVLVFLNVVLRYFFDSGITWSEEMSRFLFVWMVFLGAIAALKERMHLAVDVVIKRLPMGWKKFFAVISHSLVLYVLWLVFDGSWKMTWLNMASKAPATGVSLGFVYGVGVVTSLAMAAIVILRLFRILFGGSGESDFSLSEGNADAD</sequence>
<dbReference type="GO" id="GO:0005886">
    <property type="term" value="C:plasma membrane"/>
    <property type="evidence" value="ECO:0007669"/>
    <property type="project" value="UniProtKB-SubCell"/>
</dbReference>
<dbReference type="GO" id="GO:0015740">
    <property type="term" value="P:C4-dicarboxylate transport"/>
    <property type="evidence" value="ECO:0007669"/>
    <property type="project" value="TreeGrafter"/>
</dbReference>
<dbReference type="GO" id="GO:0022857">
    <property type="term" value="F:transmembrane transporter activity"/>
    <property type="evidence" value="ECO:0007669"/>
    <property type="project" value="TreeGrafter"/>
</dbReference>
<feature type="transmembrane region" description="Helical" evidence="9">
    <location>
        <begin position="12"/>
        <end position="41"/>
    </location>
</feature>
<dbReference type="RefSeq" id="WP_245751946.1">
    <property type="nucleotide sequence ID" value="NZ_FOOK01000001.1"/>
</dbReference>
<dbReference type="Pfam" id="PF04290">
    <property type="entry name" value="DctQ"/>
    <property type="match status" value="1"/>
</dbReference>
<dbReference type="AlphaFoldDB" id="A0A1I2KC36"/>
<comment type="similarity">
    <text evidence="8">Belongs to the TRAP transporter small permease family.</text>
</comment>
<gene>
    <name evidence="11" type="ORF">SAMN04488025_101103</name>
</gene>
<name>A0A1I2KC36_9BACL</name>
<evidence type="ECO:0000256" key="3">
    <source>
        <dbReference type="ARBA" id="ARBA00022475"/>
    </source>
</evidence>
<keyword evidence="4" id="KW-0997">Cell inner membrane</keyword>
<comment type="subcellular location">
    <subcellularLocation>
        <location evidence="1">Cell inner membrane</location>
        <topology evidence="1">Multi-pass membrane protein</topology>
    </subcellularLocation>
</comment>
<evidence type="ECO:0000256" key="1">
    <source>
        <dbReference type="ARBA" id="ARBA00004429"/>
    </source>
</evidence>